<evidence type="ECO:0000313" key="2">
    <source>
        <dbReference type="EMBL" id="SJZ31161.1"/>
    </source>
</evidence>
<gene>
    <name evidence="2" type="ORF">SAMN02745205_00072</name>
</gene>
<evidence type="ECO:0000256" key="1">
    <source>
        <dbReference type="SAM" id="SignalP"/>
    </source>
</evidence>
<evidence type="ECO:0000313" key="3">
    <source>
        <dbReference type="Proteomes" id="UP000189956"/>
    </source>
</evidence>
<keyword evidence="1" id="KW-0732">Signal</keyword>
<protein>
    <recommendedName>
        <fullName evidence="4">DUF4252 domain-containing protein</fullName>
    </recommendedName>
</protein>
<sequence>MTQRRLRSLIRVPMLVILMALLALPALAAPSGVTPDDFAIGKLFKKYARHRKVTFVNLKGNALKDKAIYGIDSLTHVAILQISEPTKEFVQDMEKTIETDKSIADDIQEVFAQGYLISAAYRLHQEDGESVYLVYRYVFDDNHIIVSYLQGNVSSKAIAKLVNRKSSDRRKVTRLPKRKH</sequence>
<organism evidence="2 3">
    <name type="scientific">Porphyromonas cangingivalis</name>
    <dbReference type="NCBI Taxonomy" id="36874"/>
    <lineage>
        <taxon>Bacteria</taxon>
        <taxon>Pseudomonadati</taxon>
        <taxon>Bacteroidota</taxon>
        <taxon>Bacteroidia</taxon>
        <taxon>Bacteroidales</taxon>
        <taxon>Porphyromonadaceae</taxon>
        <taxon>Porphyromonas</taxon>
    </lineage>
</organism>
<feature type="signal peptide" evidence="1">
    <location>
        <begin position="1"/>
        <end position="28"/>
    </location>
</feature>
<dbReference type="EMBL" id="FUWL01000003">
    <property type="protein sequence ID" value="SJZ31161.1"/>
    <property type="molecule type" value="Genomic_DNA"/>
</dbReference>
<feature type="chain" id="PRO_5012120176" description="DUF4252 domain-containing protein" evidence="1">
    <location>
        <begin position="29"/>
        <end position="180"/>
    </location>
</feature>
<proteinExistence type="predicted"/>
<evidence type="ECO:0008006" key="4">
    <source>
        <dbReference type="Google" id="ProtNLM"/>
    </source>
</evidence>
<dbReference type="InterPro" id="IPR046090">
    <property type="entry name" value="DUF6108"/>
</dbReference>
<name>A0A1T4JM03_PORCN</name>
<dbReference type="Pfam" id="PF19603">
    <property type="entry name" value="DUF6108"/>
    <property type="match status" value="1"/>
</dbReference>
<dbReference type="Proteomes" id="UP000189956">
    <property type="component" value="Unassembled WGS sequence"/>
</dbReference>
<reference evidence="2 3" key="1">
    <citation type="submission" date="2017-02" db="EMBL/GenBank/DDBJ databases">
        <authorList>
            <person name="Peterson S.W."/>
        </authorList>
    </citation>
    <scope>NUCLEOTIDE SEQUENCE [LARGE SCALE GENOMIC DNA]</scope>
    <source>
        <strain evidence="2 3">ATCC 700135</strain>
    </source>
</reference>
<accession>A0A1T4JM03</accession>
<dbReference type="AlphaFoldDB" id="A0A1T4JM03"/>
<dbReference type="RefSeq" id="WP_126464404.1">
    <property type="nucleotide sequence ID" value="NZ_FUWL01000003.1"/>
</dbReference>